<dbReference type="InterPro" id="IPR001322">
    <property type="entry name" value="Lamin_tail_dom"/>
</dbReference>
<dbReference type="GO" id="GO:0005638">
    <property type="term" value="C:lamin filament"/>
    <property type="evidence" value="ECO:0007669"/>
    <property type="project" value="TreeGrafter"/>
</dbReference>
<dbReference type="PANTHER" id="PTHR19956">
    <property type="entry name" value="LAMIN TAIL DOMAIN-CONTAINING PROTEIN 2"/>
    <property type="match status" value="1"/>
</dbReference>
<organism evidence="4 5">
    <name type="scientific">Orycteropus afer afer</name>
    <dbReference type="NCBI Taxonomy" id="1230840"/>
    <lineage>
        <taxon>Eukaryota</taxon>
        <taxon>Metazoa</taxon>
        <taxon>Chordata</taxon>
        <taxon>Craniata</taxon>
        <taxon>Vertebrata</taxon>
        <taxon>Euteleostomi</taxon>
        <taxon>Mammalia</taxon>
        <taxon>Eutheria</taxon>
        <taxon>Afrotheria</taxon>
        <taxon>Tubulidentata</taxon>
        <taxon>Orycteropodidae</taxon>
        <taxon>Orycteropus</taxon>
    </lineage>
</organism>
<feature type="compositionally biased region" description="Basic and acidic residues" evidence="2">
    <location>
        <begin position="565"/>
        <end position="574"/>
    </location>
</feature>
<feature type="coiled-coil region" evidence="1">
    <location>
        <begin position="79"/>
        <end position="131"/>
    </location>
</feature>
<evidence type="ECO:0000256" key="2">
    <source>
        <dbReference type="SAM" id="MobiDB-lite"/>
    </source>
</evidence>
<dbReference type="RefSeq" id="XP_007947554.1">
    <property type="nucleotide sequence ID" value="XM_007949363.1"/>
</dbReference>
<keyword evidence="1" id="KW-0175">Coiled coil</keyword>
<evidence type="ECO:0000256" key="1">
    <source>
        <dbReference type="SAM" id="Coils"/>
    </source>
</evidence>
<keyword evidence="4" id="KW-1185">Reference proteome</keyword>
<feature type="region of interest" description="Disordered" evidence="2">
    <location>
        <begin position="466"/>
        <end position="495"/>
    </location>
</feature>
<feature type="compositionally biased region" description="Low complexity" evidence="2">
    <location>
        <begin position="163"/>
        <end position="174"/>
    </location>
</feature>
<evidence type="ECO:0000313" key="4">
    <source>
        <dbReference type="Proteomes" id="UP000694850"/>
    </source>
</evidence>
<dbReference type="Proteomes" id="UP000694850">
    <property type="component" value="Unplaced"/>
</dbReference>
<dbReference type="Gene3D" id="2.60.40.1260">
    <property type="entry name" value="Lamin Tail domain"/>
    <property type="match status" value="1"/>
</dbReference>
<dbReference type="AlphaFoldDB" id="A0A8B7AI27"/>
<dbReference type="PROSITE" id="PS51841">
    <property type="entry name" value="LTD"/>
    <property type="match status" value="1"/>
</dbReference>
<feature type="region of interest" description="Disordered" evidence="2">
    <location>
        <begin position="161"/>
        <end position="182"/>
    </location>
</feature>
<feature type="compositionally biased region" description="Polar residues" evidence="2">
    <location>
        <begin position="1"/>
        <end position="22"/>
    </location>
</feature>
<protein>
    <submittedName>
        <fullName evidence="5">Lamin tail domain-containing protein 2</fullName>
    </submittedName>
</protein>
<dbReference type="InterPro" id="IPR052877">
    <property type="entry name" value="Lamin_tail_domain"/>
</dbReference>
<feature type="domain" description="LTD" evidence="3">
    <location>
        <begin position="327"/>
        <end position="446"/>
    </location>
</feature>
<dbReference type="InterPro" id="IPR036415">
    <property type="entry name" value="Lamin_tail_dom_sf"/>
</dbReference>
<dbReference type="PANTHER" id="PTHR19956:SF5">
    <property type="entry name" value="LAMIN TAIL DOMAIN-CONTAINING PROTEIN 2"/>
    <property type="match status" value="1"/>
</dbReference>
<feature type="region of interest" description="Disordered" evidence="2">
    <location>
        <begin position="203"/>
        <end position="282"/>
    </location>
</feature>
<accession>A0A8B7AI27</accession>
<dbReference type="SUPFAM" id="SSF74853">
    <property type="entry name" value="Lamin A/C globular tail domain"/>
    <property type="match status" value="1"/>
</dbReference>
<gene>
    <name evidence="5" type="primary">LMNTD2</name>
</gene>
<reference evidence="5" key="1">
    <citation type="submission" date="2025-08" db="UniProtKB">
        <authorList>
            <consortium name="RefSeq"/>
        </authorList>
    </citation>
    <scope>IDENTIFICATION</scope>
</reference>
<evidence type="ECO:0000313" key="5">
    <source>
        <dbReference type="RefSeq" id="XP_007947554.1"/>
    </source>
</evidence>
<dbReference type="OrthoDB" id="9838108at2759"/>
<dbReference type="GO" id="GO:0030527">
    <property type="term" value="F:structural constituent of chromatin"/>
    <property type="evidence" value="ECO:0007669"/>
    <property type="project" value="TreeGrafter"/>
</dbReference>
<feature type="compositionally biased region" description="Low complexity" evidence="2">
    <location>
        <begin position="244"/>
        <end position="253"/>
    </location>
</feature>
<evidence type="ECO:0000259" key="3">
    <source>
        <dbReference type="PROSITE" id="PS51841"/>
    </source>
</evidence>
<feature type="compositionally biased region" description="Basic and acidic residues" evidence="2">
    <location>
        <begin position="220"/>
        <end position="230"/>
    </location>
</feature>
<name>A0A8B7AI27_ORYAF</name>
<feature type="region of interest" description="Disordered" evidence="2">
    <location>
        <begin position="525"/>
        <end position="574"/>
    </location>
</feature>
<feature type="compositionally biased region" description="Basic residues" evidence="2">
    <location>
        <begin position="481"/>
        <end position="491"/>
    </location>
</feature>
<feature type="compositionally biased region" description="Basic and acidic residues" evidence="2">
    <location>
        <begin position="270"/>
        <end position="282"/>
    </location>
</feature>
<feature type="region of interest" description="Disordered" evidence="2">
    <location>
        <begin position="1"/>
        <end position="28"/>
    </location>
</feature>
<sequence length="621" mass="69511">MAPTGQQDTKPQATRVFPNNPQAAPESLDPRTLRLLWGQRELEIQALRWAVQSGRDDRHNYILEEVAGLPPDRSSRNQEKVLQNLVQKLTLELNEQKNLAQLEKEQLEQRLQQTTQALQQLEEELQAFQKSCLLRLAASSWVGRILRSQTGSMEVVTAETLMDPSDSSESELPPTGGEGFQLKDVDWNSVAQRYPNLFTEAALSEHKQPRPPPQPPQYEWDSKSPLEHMQSHTNSVGWSALPLSDSSSSGTTDSDSRSSELSRPSPVEKVTGHPPEDLPHFSFKRTEAEKTLTTDVPTGPADLRKALVDQPKHIILPSEATEDCSNLPSGYRRRLLGSCLKIVAVNRREKFIRVLNQSLEETVNLDGFVLQQLVRNFPVCMYRFPPETLLKPLHHVTVWGEGASSTKKHPLESLGRKSVYYHSSRGFVTLLLNPKGEVLSEYQAPHCVTPVSKISDDTDLSIDRFPLSKDPPGADTCQRRCQSRPQHKGSARKSWAERWRQRTQVFLPHLRPNKPIHPREALGRAEGADTLEPLPTIPGEGVQARRGAGLAGRGPSFSRTQARPGLDHSQAREENTVRVCRKGVDRSCPMVALSVQRTAQSRFGFRFLCCPPITADSCGRV</sequence>
<proteinExistence type="predicted"/>